<gene>
    <name evidence="1" type="ORF">CZ809_02145</name>
</gene>
<dbReference type="AlphaFoldDB" id="A0A1T5I0J5"/>
<reference evidence="1 2" key="1">
    <citation type="submission" date="2017-02" db="EMBL/GenBank/DDBJ databases">
        <authorList>
            <person name="Peterson S.W."/>
        </authorList>
    </citation>
    <scope>NUCLEOTIDE SEQUENCE [LARGE SCALE GENOMIC DNA]</scope>
    <source>
        <strain evidence="2">type strain: NCCB 100098</strain>
    </source>
</reference>
<accession>A0A1T5I0J5</accession>
<proteinExistence type="predicted"/>
<evidence type="ECO:0000313" key="2">
    <source>
        <dbReference type="Proteomes" id="UP000189966"/>
    </source>
</evidence>
<protein>
    <submittedName>
        <fullName evidence="1">Uncharacterized protein</fullName>
    </submittedName>
</protein>
<dbReference type="EMBL" id="FUZI01000003">
    <property type="protein sequence ID" value="SKC32629.1"/>
    <property type="molecule type" value="Genomic_DNA"/>
</dbReference>
<organism evidence="1 2">
    <name type="scientific">Photobacterium piscicola</name>
    <dbReference type="NCBI Taxonomy" id="1378299"/>
    <lineage>
        <taxon>Bacteria</taxon>
        <taxon>Pseudomonadati</taxon>
        <taxon>Pseudomonadota</taxon>
        <taxon>Gammaproteobacteria</taxon>
        <taxon>Vibrionales</taxon>
        <taxon>Vibrionaceae</taxon>
        <taxon>Photobacterium</taxon>
    </lineage>
</organism>
<dbReference type="OrthoDB" id="9912493at2"/>
<evidence type="ECO:0000313" key="1">
    <source>
        <dbReference type="EMBL" id="SKC32629.1"/>
    </source>
</evidence>
<dbReference type="RefSeq" id="WP_080157617.1">
    <property type="nucleotide sequence ID" value="NZ_FUZI01000003.1"/>
</dbReference>
<sequence length="225" mass="25985">MLRYNYKIFLYLIILLFSIESFAIDEVLNLKLSSLSENDIALMYPVIIDSNAEKVISTTPFSNEVFFLNRVEAESPARKELKDILGSYIKRTKALLNNIKKKKIFIEDIALKNEIKSTLKTNKVLMEAAYEDFKYDQINTEVRYYTTKYNNKPVVLTRSIDTLDTLDIDLVMSNPDNIVDTRLNRAGAIKRASIENVRSIARDIRSNYPSIRHLSAYVKSPILEE</sequence>
<name>A0A1T5I0J5_9GAMM</name>
<dbReference type="Proteomes" id="UP000189966">
    <property type="component" value="Unassembled WGS sequence"/>
</dbReference>